<accession>A0AAV7U163</accession>
<dbReference type="EMBL" id="JANPWB010000006">
    <property type="protein sequence ID" value="KAJ1182256.1"/>
    <property type="molecule type" value="Genomic_DNA"/>
</dbReference>
<keyword evidence="2" id="KW-1185">Reference proteome</keyword>
<reference evidence="1" key="1">
    <citation type="journal article" date="2022" name="bioRxiv">
        <title>Sequencing and chromosome-scale assembly of the giantPleurodeles waltlgenome.</title>
        <authorList>
            <person name="Brown T."/>
            <person name="Elewa A."/>
            <person name="Iarovenko S."/>
            <person name="Subramanian E."/>
            <person name="Araus A.J."/>
            <person name="Petzold A."/>
            <person name="Susuki M."/>
            <person name="Suzuki K.-i.T."/>
            <person name="Hayashi T."/>
            <person name="Toyoda A."/>
            <person name="Oliveira C."/>
            <person name="Osipova E."/>
            <person name="Leigh N.D."/>
            <person name="Simon A."/>
            <person name="Yun M.H."/>
        </authorList>
    </citation>
    <scope>NUCLEOTIDE SEQUENCE</scope>
    <source>
        <strain evidence="1">20211129_DDA</strain>
        <tissue evidence="1">Liver</tissue>
    </source>
</reference>
<dbReference type="AlphaFoldDB" id="A0AAV7U163"/>
<comment type="caution">
    <text evidence="1">The sequence shown here is derived from an EMBL/GenBank/DDBJ whole genome shotgun (WGS) entry which is preliminary data.</text>
</comment>
<dbReference type="Proteomes" id="UP001066276">
    <property type="component" value="Chromosome 3_2"/>
</dbReference>
<sequence length="96" mass="10750">MSGRLLNSGSLGPVVDRRRYLRKPSVHMRLTSAPFAVEAYRKCRLPEVEAVLGARAAAIEISRIPKAKSKCSTRPVLQYFASRKRWTRAQGFGNGF</sequence>
<protein>
    <submittedName>
        <fullName evidence="1">Uncharacterized protein</fullName>
    </submittedName>
</protein>
<gene>
    <name evidence="1" type="ORF">NDU88_007449</name>
</gene>
<evidence type="ECO:0000313" key="1">
    <source>
        <dbReference type="EMBL" id="KAJ1182256.1"/>
    </source>
</evidence>
<evidence type="ECO:0000313" key="2">
    <source>
        <dbReference type="Proteomes" id="UP001066276"/>
    </source>
</evidence>
<organism evidence="1 2">
    <name type="scientific">Pleurodeles waltl</name>
    <name type="common">Iberian ribbed newt</name>
    <dbReference type="NCBI Taxonomy" id="8319"/>
    <lineage>
        <taxon>Eukaryota</taxon>
        <taxon>Metazoa</taxon>
        <taxon>Chordata</taxon>
        <taxon>Craniata</taxon>
        <taxon>Vertebrata</taxon>
        <taxon>Euteleostomi</taxon>
        <taxon>Amphibia</taxon>
        <taxon>Batrachia</taxon>
        <taxon>Caudata</taxon>
        <taxon>Salamandroidea</taxon>
        <taxon>Salamandridae</taxon>
        <taxon>Pleurodelinae</taxon>
        <taxon>Pleurodeles</taxon>
    </lineage>
</organism>
<proteinExistence type="predicted"/>
<name>A0AAV7U163_PLEWA</name>